<dbReference type="OrthoDB" id="4069694at2759"/>
<name>A3M064_PICST</name>
<reference evidence="3 4" key="1">
    <citation type="journal article" date="2007" name="Nat. Biotechnol.">
        <title>Genome sequence of the lignocellulose-bioconverting and xylose-fermenting yeast Pichia stipitis.</title>
        <authorList>
            <person name="Jeffries T.W."/>
            <person name="Grigoriev I.V."/>
            <person name="Grimwood J."/>
            <person name="Laplaza J.M."/>
            <person name="Aerts A."/>
            <person name="Salamov A."/>
            <person name="Schmutz J."/>
            <person name="Lindquist E."/>
            <person name="Dehal P."/>
            <person name="Shapiro H."/>
            <person name="Jin Y.S."/>
            <person name="Passoth V."/>
            <person name="Richardson P.M."/>
        </authorList>
    </citation>
    <scope>NUCLEOTIDE SEQUENCE [LARGE SCALE GENOMIC DNA]</scope>
    <source>
        <strain evidence="4">ATCC 58785 / CBS 6054 / NBRC 10063 / NRRL Y-11545</strain>
    </source>
</reference>
<dbReference type="GeneID" id="4840946"/>
<dbReference type="Proteomes" id="UP000002258">
    <property type="component" value="Chromosome 8"/>
</dbReference>
<dbReference type="FunCoup" id="A3M064">
    <property type="interactions" value="52"/>
</dbReference>
<evidence type="ECO:0000256" key="1">
    <source>
        <dbReference type="SAM" id="MobiDB-lite"/>
    </source>
</evidence>
<dbReference type="OMA" id="ATELPWY"/>
<dbReference type="EMBL" id="CP000502">
    <property type="protein sequence ID" value="ABN68462.2"/>
    <property type="molecule type" value="Genomic_DNA"/>
</dbReference>
<evidence type="ECO:0000256" key="2">
    <source>
        <dbReference type="SAM" id="SignalP"/>
    </source>
</evidence>
<dbReference type="eggNOG" id="ENOG502RZ9R">
    <property type="taxonomic scope" value="Eukaryota"/>
</dbReference>
<keyword evidence="4" id="KW-1185">Reference proteome</keyword>
<feature type="region of interest" description="Disordered" evidence="1">
    <location>
        <begin position="109"/>
        <end position="150"/>
    </location>
</feature>
<dbReference type="InterPro" id="IPR000992">
    <property type="entry name" value="SRP1_TIP1"/>
</dbReference>
<dbReference type="RefSeq" id="XP_001386491.2">
    <property type="nucleotide sequence ID" value="XM_001386454.1"/>
</dbReference>
<feature type="signal peptide" evidence="2">
    <location>
        <begin position="1"/>
        <end position="25"/>
    </location>
</feature>
<evidence type="ECO:0000313" key="4">
    <source>
        <dbReference type="Proteomes" id="UP000002258"/>
    </source>
</evidence>
<sequence>MKSSTSAIAAAAVVLYAASAQAADASDVSFLTAFVGDFKAHPKDYLNFLQTASFPPEVTSLAAQVGTYTDQSYTTLLDDPNVNVSELKDFATELPWYTRIEAEVGTAAKTSAAETSKETSAHSETSGATTTRSTSTAESSTSATSTSTENAGNVAKIAPVGAALGLAVLAMF</sequence>
<accession>A3M064</accession>
<dbReference type="KEGG" id="pic:PICST_68488"/>
<protein>
    <submittedName>
        <fullName evidence="3">Uncharacterized protein</fullName>
    </submittedName>
</protein>
<evidence type="ECO:0000313" key="3">
    <source>
        <dbReference type="EMBL" id="ABN68462.2"/>
    </source>
</evidence>
<feature type="compositionally biased region" description="Low complexity" evidence="1">
    <location>
        <begin position="122"/>
        <end position="149"/>
    </location>
</feature>
<dbReference type="InParanoid" id="A3M064"/>
<gene>
    <name evidence="3" type="ORF">PICST_68488</name>
</gene>
<keyword evidence="2" id="KW-0732">Signal</keyword>
<dbReference type="Pfam" id="PF00660">
    <property type="entry name" value="SRP1_TIP1"/>
    <property type="match status" value="1"/>
</dbReference>
<dbReference type="AlphaFoldDB" id="A3M064"/>
<proteinExistence type="predicted"/>
<dbReference type="HOGENOM" id="CLU_129392_0_0_1"/>
<organism evidence="3 4">
    <name type="scientific">Scheffersomyces stipitis (strain ATCC 58785 / CBS 6054 / NBRC 10063 / NRRL Y-11545)</name>
    <name type="common">Yeast</name>
    <name type="synonym">Pichia stipitis</name>
    <dbReference type="NCBI Taxonomy" id="322104"/>
    <lineage>
        <taxon>Eukaryota</taxon>
        <taxon>Fungi</taxon>
        <taxon>Dikarya</taxon>
        <taxon>Ascomycota</taxon>
        <taxon>Saccharomycotina</taxon>
        <taxon>Pichiomycetes</taxon>
        <taxon>Debaryomycetaceae</taxon>
        <taxon>Scheffersomyces</taxon>
    </lineage>
</organism>
<feature type="chain" id="PRO_5002655228" evidence="2">
    <location>
        <begin position="26"/>
        <end position="172"/>
    </location>
</feature>